<proteinExistence type="inferred from homology"/>
<dbReference type="PANTHER" id="PTHR23503">
    <property type="entry name" value="SOLUTE CARRIER FAMILY 2"/>
    <property type="match status" value="1"/>
</dbReference>
<feature type="transmembrane region" description="Helical" evidence="8">
    <location>
        <begin position="133"/>
        <end position="151"/>
    </location>
</feature>
<evidence type="ECO:0000256" key="1">
    <source>
        <dbReference type="ARBA" id="ARBA00004141"/>
    </source>
</evidence>
<dbReference type="InterPro" id="IPR045263">
    <property type="entry name" value="GLUT"/>
</dbReference>
<feature type="transmembrane region" description="Helical" evidence="8">
    <location>
        <begin position="107"/>
        <end position="127"/>
    </location>
</feature>
<feature type="transmembrane region" description="Helical" evidence="8">
    <location>
        <begin position="367"/>
        <end position="391"/>
    </location>
</feature>
<feature type="transmembrane region" description="Helical" evidence="8">
    <location>
        <begin position="191"/>
        <end position="211"/>
    </location>
</feature>
<keyword evidence="11" id="KW-1185">Reference proteome</keyword>
<dbReference type="GO" id="GO:0016020">
    <property type="term" value="C:membrane"/>
    <property type="evidence" value="ECO:0007669"/>
    <property type="project" value="UniProtKB-SubCell"/>
</dbReference>
<evidence type="ECO:0000313" key="11">
    <source>
        <dbReference type="Proteomes" id="UP000807306"/>
    </source>
</evidence>
<comment type="subcellular location">
    <subcellularLocation>
        <location evidence="1">Membrane</location>
        <topology evidence="1">Multi-pass membrane protein</topology>
    </subcellularLocation>
</comment>
<dbReference type="InterPro" id="IPR003663">
    <property type="entry name" value="Sugar/inositol_transpt"/>
</dbReference>
<organism evidence="10 11">
    <name type="scientific">Crepidotus variabilis</name>
    <dbReference type="NCBI Taxonomy" id="179855"/>
    <lineage>
        <taxon>Eukaryota</taxon>
        <taxon>Fungi</taxon>
        <taxon>Dikarya</taxon>
        <taxon>Basidiomycota</taxon>
        <taxon>Agaricomycotina</taxon>
        <taxon>Agaricomycetes</taxon>
        <taxon>Agaricomycetidae</taxon>
        <taxon>Agaricales</taxon>
        <taxon>Agaricineae</taxon>
        <taxon>Crepidotaceae</taxon>
        <taxon>Crepidotus</taxon>
    </lineage>
</organism>
<dbReference type="PANTHER" id="PTHR23503:SF8">
    <property type="entry name" value="FACILITATED GLUCOSE TRANSPORTER PROTEIN 1"/>
    <property type="match status" value="1"/>
</dbReference>
<dbReference type="SUPFAM" id="SSF103473">
    <property type="entry name" value="MFS general substrate transporter"/>
    <property type="match status" value="1"/>
</dbReference>
<feature type="transmembrane region" description="Helical" evidence="8">
    <location>
        <begin position="440"/>
        <end position="459"/>
    </location>
</feature>
<evidence type="ECO:0000256" key="5">
    <source>
        <dbReference type="ARBA" id="ARBA00022989"/>
    </source>
</evidence>
<feature type="transmembrane region" description="Helical" evidence="8">
    <location>
        <begin position="163"/>
        <end position="185"/>
    </location>
</feature>
<keyword evidence="6 8" id="KW-0472">Membrane</keyword>
<evidence type="ECO:0000256" key="8">
    <source>
        <dbReference type="SAM" id="Phobius"/>
    </source>
</evidence>
<dbReference type="Proteomes" id="UP000807306">
    <property type="component" value="Unassembled WGS sequence"/>
</dbReference>
<keyword evidence="3" id="KW-0813">Transport</keyword>
<evidence type="ECO:0000256" key="6">
    <source>
        <dbReference type="ARBA" id="ARBA00023136"/>
    </source>
</evidence>
<dbReference type="InterPro" id="IPR036259">
    <property type="entry name" value="MFS_trans_sf"/>
</dbReference>
<dbReference type="PROSITE" id="PS00216">
    <property type="entry name" value="SUGAR_TRANSPORT_1"/>
    <property type="match status" value="1"/>
</dbReference>
<dbReference type="AlphaFoldDB" id="A0A9P6ENN2"/>
<comment type="similarity">
    <text evidence="2">Belongs to the major facilitator superfamily. Sugar transporter (TC 2.A.1.1) family.</text>
</comment>
<gene>
    <name evidence="10" type="ORF">CPB83DRAFT_785473</name>
</gene>
<evidence type="ECO:0000256" key="4">
    <source>
        <dbReference type="ARBA" id="ARBA00022692"/>
    </source>
</evidence>
<feature type="transmembrane region" description="Helical" evidence="8">
    <location>
        <begin position="310"/>
        <end position="334"/>
    </location>
</feature>
<dbReference type="EMBL" id="MU157832">
    <property type="protein sequence ID" value="KAF9532431.1"/>
    <property type="molecule type" value="Genomic_DNA"/>
</dbReference>
<evidence type="ECO:0000256" key="2">
    <source>
        <dbReference type="ARBA" id="ARBA00010992"/>
    </source>
</evidence>
<dbReference type="Pfam" id="PF00083">
    <property type="entry name" value="Sugar_tr"/>
    <property type="match status" value="1"/>
</dbReference>
<evidence type="ECO:0000313" key="10">
    <source>
        <dbReference type="EMBL" id="KAF9532431.1"/>
    </source>
</evidence>
<name>A0A9P6ENN2_9AGAR</name>
<dbReference type="GO" id="GO:0015149">
    <property type="term" value="F:hexose transmembrane transporter activity"/>
    <property type="evidence" value="ECO:0007669"/>
    <property type="project" value="TreeGrafter"/>
</dbReference>
<reference evidence="10" key="1">
    <citation type="submission" date="2020-11" db="EMBL/GenBank/DDBJ databases">
        <authorList>
            <consortium name="DOE Joint Genome Institute"/>
            <person name="Ahrendt S."/>
            <person name="Riley R."/>
            <person name="Andreopoulos W."/>
            <person name="Labutti K."/>
            <person name="Pangilinan J."/>
            <person name="Ruiz-Duenas F.J."/>
            <person name="Barrasa J.M."/>
            <person name="Sanchez-Garcia M."/>
            <person name="Camarero S."/>
            <person name="Miyauchi S."/>
            <person name="Serrano A."/>
            <person name="Linde D."/>
            <person name="Babiker R."/>
            <person name="Drula E."/>
            <person name="Ayuso-Fernandez I."/>
            <person name="Pacheco R."/>
            <person name="Padilla G."/>
            <person name="Ferreira P."/>
            <person name="Barriuso J."/>
            <person name="Kellner H."/>
            <person name="Castanera R."/>
            <person name="Alfaro M."/>
            <person name="Ramirez L."/>
            <person name="Pisabarro A.G."/>
            <person name="Kuo A."/>
            <person name="Tritt A."/>
            <person name="Lipzen A."/>
            <person name="He G."/>
            <person name="Yan M."/>
            <person name="Ng V."/>
            <person name="Cullen D."/>
            <person name="Martin F."/>
            <person name="Rosso M.-N."/>
            <person name="Henrissat B."/>
            <person name="Hibbett D."/>
            <person name="Martinez A.T."/>
            <person name="Grigoriev I.V."/>
        </authorList>
    </citation>
    <scope>NUCLEOTIDE SEQUENCE</scope>
    <source>
        <strain evidence="10">CBS 506.95</strain>
    </source>
</reference>
<keyword evidence="4 8" id="KW-0812">Transmembrane</keyword>
<comment type="caution">
    <text evidence="10">The sequence shown here is derived from an EMBL/GenBank/DDBJ whole genome shotgun (WGS) entry which is preliminary data.</text>
</comment>
<evidence type="ECO:0000259" key="9">
    <source>
        <dbReference type="PROSITE" id="PS50850"/>
    </source>
</evidence>
<dbReference type="PRINTS" id="PR00171">
    <property type="entry name" value="SUGRTRNSPORT"/>
</dbReference>
<evidence type="ECO:0000256" key="7">
    <source>
        <dbReference type="ARBA" id="ARBA00049119"/>
    </source>
</evidence>
<dbReference type="PROSITE" id="PS00217">
    <property type="entry name" value="SUGAR_TRANSPORT_2"/>
    <property type="match status" value="1"/>
</dbReference>
<feature type="transmembrane region" description="Helical" evidence="8">
    <location>
        <begin position="74"/>
        <end position="95"/>
    </location>
</feature>
<feature type="transmembrane region" description="Helical" evidence="8">
    <location>
        <begin position="403"/>
        <end position="428"/>
    </location>
</feature>
<dbReference type="Gene3D" id="1.20.1250.20">
    <property type="entry name" value="MFS general substrate transporter like domains"/>
    <property type="match status" value="1"/>
</dbReference>
<dbReference type="InterPro" id="IPR020846">
    <property type="entry name" value="MFS_dom"/>
</dbReference>
<dbReference type="InterPro" id="IPR005828">
    <property type="entry name" value="MFS_sugar_transport-like"/>
</dbReference>
<comment type="catalytic activity">
    <reaction evidence="7">
        <text>myo-inositol(out) + H(+)(out) = myo-inositol(in) + H(+)(in)</text>
        <dbReference type="Rhea" id="RHEA:60364"/>
        <dbReference type="ChEBI" id="CHEBI:15378"/>
        <dbReference type="ChEBI" id="CHEBI:17268"/>
    </reaction>
</comment>
<dbReference type="InterPro" id="IPR005829">
    <property type="entry name" value="Sugar_transporter_CS"/>
</dbReference>
<keyword evidence="5 8" id="KW-1133">Transmembrane helix</keyword>
<evidence type="ECO:0000256" key="3">
    <source>
        <dbReference type="ARBA" id="ARBA00022448"/>
    </source>
</evidence>
<sequence>MLGSSGAANGTSFTTYGWLACFWGLITSFQHGYHVSVLNQIQAVLICEDLGNNTNTVPWAHKPSTCISMSDLEFSFVTSVLAIGGLCGSMVANLVIDSRGRRGTHWLCAVFGGVGNVFMGLGGSIFALSFGRFLIGFASGLGLCVGPIYMAEIVPSGNRGISVLMPMSIGVGIMVTQIVGLNFATPDSWRYVFLVSLSLSAFQAITAFGIVESPAFLLTQNRLEEQKTSAHRLWGGPYVALSPEEPDLNEPQTLDENQLETSSLLEVFKRTELRIPLLVVCLAMLSQQISGINAVLFYSNNILSKTLPDLGPYVSVVITMVNVMMSIPSIFLLDRLGRRKIFILSTFVAVCSVILIGYGLNSNSPKLASVAIVTFIMAFAFGLGPIPFVILPEVSPRHAVSALSSIALSTNWIVGFVVGLVFIPFQYLLSGGDELKEGRIFYLFAGLLSLAVLSLSRLAW</sequence>
<dbReference type="OrthoDB" id="4540492at2759"/>
<feature type="domain" description="Major facilitator superfamily (MFS) profile" evidence="9">
    <location>
        <begin position="20"/>
        <end position="460"/>
    </location>
</feature>
<feature type="transmembrane region" description="Helical" evidence="8">
    <location>
        <begin position="275"/>
        <end position="298"/>
    </location>
</feature>
<protein>
    <submittedName>
        <fullName evidence="10">General substrate transporter</fullName>
    </submittedName>
</protein>
<dbReference type="PROSITE" id="PS50850">
    <property type="entry name" value="MFS"/>
    <property type="match status" value="1"/>
</dbReference>
<feature type="transmembrane region" description="Helical" evidence="8">
    <location>
        <begin position="341"/>
        <end position="361"/>
    </location>
</feature>
<accession>A0A9P6ENN2</accession>